<name>A0A1J5TL52_9ARCH</name>
<feature type="compositionally biased region" description="Acidic residues" evidence="1">
    <location>
        <begin position="119"/>
        <end position="131"/>
    </location>
</feature>
<evidence type="ECO:0000256" key="2">
    <source>
        <dbReference type="SAM" id="Phobius"/>
    </source>
</evidence>
<reference evidence="4 5" key="1">
    <citation type="submission" date="2016-08" db="EMBL/GenBank/DDBJ databases">
        <title>New Insights into Marine Group III Euryarchaeota, from dark to light.</title>
        <authorList>
            <person name="Haro-Moreno J.M."/>
            <person name="Rodriguez-Valera F."/>
            <person name="Lopez-Garcia P."/>
            <person name="Moreira D."/>
            <person name="Martin-Cuadrado A.B."/>
        </authorList>
    </citation>
    <scope>NUCLEOTIDE SEQUENCE [LARGE SCALE GENOMIC DNA]</scope>
    <source>
        <strain evidence="4">CG-Epi4</strain>
    </source>
</reference>
<protein>
    <recommendedName>
        <fullName evidence="3">Protein-glutamine gamma-glutamyltransferase-like C-terminal domain-containing protein</fullName>
    </recommendedName>
</protein>
<evidence type="ECO:0000256" key="1">
    <source>
        <dbReference type="SAM" id="MobiDB-lite"/>
    </source>
</evidence>
<feature type="compositionally biased region" description="Acidic residues" evidence="1">
    <location>
        <begin position="172"/>
        <end position="200"/>
    </location>
</feature>
<keyword evidence="2" id="KW-1133">Transmembrane helix</keyword>
<keyword evidence="2" id="KW-0812">Transmembrane</keyword>
<feature type="region of interest" description="Disordered" evidence="1">
    <location>
        <begin position="500"/>
        <end position="524"/>
    </location>
</feature>
<keyword evidence="2" id="KW-0472">Membrane</keyword>
<dbReference type="InterPro" id="IPR038765">
    <property type="entry name" value="Papain-like_cys_pep_sf"/>
</dbReference>
<dbReference type="SUPFAM" id="SSF54001">
    <property type="entry name" value="Cysteine proteinases"/>
    <property type="match status" value="1"/>
</dbReference>
<gene>
    <name evidence="4" type="ORF">BEU01_00020</name>
</gene>
<organism evidence="4 5">
    <name type="scientific">Marine Group III euryarchaeote CG-Epi4</name>
    <dbReference type="NCBI Taxonomy" id="1888998"/>
    <lineage>
        <taxon>Archaea</taxon>
        <taxon>Methanobacteriati</taxon>
        <taxon>Thermoplasmatota</taxon>
        <taxon>Thermoplasmata</taxon>
        <taxon>Candidatus Thermoprofundales</taxon>
    </lineage>
</organism>
<feature type="region of interest" description="Disordered" evidence="1">
    <location>
        <begin position="87"/>
        <end position="211"/>
    </location>
</feature>
<dbReference type="InterPro" id="IPR025403">
    <property type="entry name" value="TgpA-like_C"/>
</dbReference>
<dbReference type="Proteomes" id="UP000183375">
    <property type="component" value="Unassembled WGS sequence"/>
</dbReference>
<comment type="caution">
    <text evidence="4">The sequence shown here is derived from an EMBL/GenBank/DDBJ whole genome shotgun (WGS) entry which is preliminary data.</text>
</comment>
<proteinExistence type="predicted"/>
<sequence>MKEKIAVIFAVLILIFSPLASFPVSADIDPDEDNDLDGYDANRDGIISSDEKYTNLEEYFNNTNPNNPDTDDGGAWDGWEIYYGFDPRNASDESDDNDGDSLSNSIEFYWDSDPFSADSDQDGMPDGWEDTYSDREVDGIGCGLDPTDGSDKFGDPDGDGSDNLREYQENTDPCDADSDDDGDPDGEDPPPVDPDDDDSSNPDTGATDGNVTIYEIFDPVLGTVKRWTSLDGLLYDDQASNPTDMYTMYNYDSDKYEIFPTGSEDYTNIFEGWIWMGITISTTEYTKIPSVSPDADVIDYDPNSTDITIRFFKDGADNYYVQGNENTVIDLKYRMGTNGSYFNRPISEDLTIDDIPEEVIRPINGANQVKENVKEFLQYRHDNGTIANEPLYWLWPENQDPETNLALIINNLTWYFSAFIEGDGDVPDTEEPWDAYQTICINGIGACRHRSFGFFVTALALGAPTRYVSNEAHAFVEVYIPEDNETVSASHWKRINLGGTGSSNTLDRPDEEDEESDTFNFDDMDPDDIENMTGETVDVVITSISPNDRIDKGAAISVQGYVENQNGTRLPNFEVGFGMWDEMHTQPIFEIGQTVTNATGFFDANLVDFLKALPGENEIYAASYKEGFLGVDGPEIIEIYSNSTFTLNNPDSVGKGQDLIVSGTLLDVGGIPVEGKTLTIFLWEDTYNGITNCNAGWTPILCNIGEISGEPVTDEFGNFIFSWTVPENGQPTPDTDYHIYVSYESSDGDYVYSTSQSTDLVILDSTVDLFAELEPGEEYIGNKFWVNGSIADTAIGNGAISVEVAGFELITFDVSQTDWSTELSVPSGLSAGNYTVIISFDSESATLPDERFDLEFTVFGTSSIEIDTNNLKITRGEIVSLEGELVDHLGEPIAGEEIQFIWESEIVGTAITETDGDFSFDYPVSLDTSLGNLSWAVNFSGNYFYKNSSASQLVEVYQQTVINFQVDQTHFYAGDEFFVSGNLSMDNGTLFTGTIIFYFDDVFVESFVTNGNFNFQYTPESSYLGVGLHKLKLSYSELGYNLGAISEKEVFFHKKVIIELNEEQVLRDQEIEITGFARDENSLAISGIDLSFTWGDNEVDGKSTTEFGGSYSKIYLVPNAQLLGKVTVQVSFDNSTQPYYDNATEIVEFTVVSETSIMIPDTELVRGSTIWFNGSILDDRGQPVEDIEVNIFWDGDYLRYVTGDANGSFSFVCEDDWSCSDLDHPVGIIPVELDFGGFGYYLPSNYITNYTIWGSTFIEISNFTESVIAGNNVSFNGFIMNDLGVALDRDIKILWNGITRTTVESINGEFSGSFKLPYDTQVGNHSLISKVEDQNYLRESSDEVEVFIQRETEIVIQWLGGYRNQSSLSSGYLRDAAGVGLSNLELDFYLDGNFIGNVTTQDLGLYSFNFVVPASTTLGNHNLAASFSGSYFYVESNNALNSEILASTDFVFDEIEVFRNQEFFLSSFLIDDLGNPMVNQHVNLTFDNKKYPLVTGLDGFIEQNISLSPVNVLGNYIAKWDYSGYEYYLPVSSEQKVRVLASTNIVLVSDSEVIVGETFTFNGTLKDDMNNPLQATLSFSFDGSLIETLESDSNGYFENTYLVPNESIAGPNTIVITYIPDEFYLSSTSSWVLQVSHNIRLELPDYSSMTNTTETISGFVFDKAERPVSNLEVRLTLDSGFPLIGKTDQFGEFKIDLEIPFGTSLGYHNLTVESFGNNYYIGNSTNSKLFVQGQTLLTLNIPASLEYEQEFTGAVTLQMYDGTFVSGAPLLISFEPLGMTTMVVTDFNGTATFTSYFSGNVTVPMNVIVNYTGSEEYVASDIESTIIYRAPSQQSNYALWVVVGAAIVASSGVLLGWKWYRERHLREIQRILESTALALEANMDYRDSIVFSYKEMCKVLQGHGYLRRHFETVREFQEALRSALSLDQDSVARLTILYEEADYTKKELDDDHRINAVSSLRTVIESLDLNDSAVEE</sequence>
<feature type="transmembrane region" description="Helical" evidence="2">
    <location>
        <begin position="1837"/>
        <end position="1860"/>
    </location>
</feature>
<evidence type="ECO:0000313" key="5">
    <source>
        <dbReference type="Proteomes" id="UP000183375"/>
    </source>
</evidence>
<accession>A0A1J5TL52</accession>
<evidence type="ECO:0000313" key="4">
    <source>
        <dbReference type="EMBL" id="OIR21698.1"/>
    </source>
</evidence>
<feature type="compositionally biased region" description="Acidic residues" evidence="1">
    <location>
        <begin position="509"/>
        <end position="524"/>
    </location>
</feature>
<dbReference type="Pfam" id="PF13559">
    <property type="entry name" value="DUF4129"/>
    <property type="match status" value="1"/>
</dbReference>
<dbReference type="EMBL" id="MIYX01000001">
    <property type="protein sequence ID" value="OIR21698.1"/>
    <property type="molecule type" value="Genomic_DNA"/>
</dbReference>
<feature type="domain" description="Protein-glutamine gamma-glutamyltransferase-like C-terminal" evidence="3">
    <location>
        <begin position="1893"/>
        <end position="1960"/>
    </location>
</feature>
<evidence type="ECO:0000259" key="3">
    <source>
        <dbReference type="Pfam" id="PF13559"/>
    </source>
</evidence>